<reference evidence="13 14" key="1">
    <citation type="journal article" date="2013" name="PLoS Genet.">
        <title>Distinctive expansion of potential virulence genes in the genome of the oomycete fish pathogen Saprolegnia parasitica.</title>
        <authorList>
            <person name="Jiang R.H."/>
            <person name="de Bruijn I."/>
            <person name="Haas B.J."/>
            <person name="Belmonte R."/>
            <person name="Lobach L."/>
            <person name="Christie J."/>
            <person name="van den Ackerveken G."/>
            <person name="Bottin A."/>
            <person name="Bulone V."/>
            <person name="Diaz-Moreno S.M."/>
            <person name="Dumas B."/>
            <person name="Fan L."/>
            <person name="Gaulin E."/>
            <person name="Govers F."/>
            <person name="Grenville-Briggs L.J."/>
            <person name="Horner N.R."/>
            <person name="Levin J.Z."/>
            <person name="Mammella M."/>
            <person name="Meijer H.J."/>
            <person name="Morris P."/>
            <person name="Nusbaum C."/>
            <person name="Oome S."/>
            <person name="Phillips A.J."/>
            <person name="van Rooyen D."/>
            <person name="Rzeszutek E."/>
            <person name="Saraiva M."/>
            <person name="Secombes C.J."/>
            <person name="Seidl M.F."/>
            <person name="Snel B."/>
            <person name="Stassen J.H."/>
            <person name="Sykes S."/>
            <person name="Tripathy S."/>
            <person name="van den Berg H."/>
            <person name="Vega-Arreguin J.C."/>
            <person name="Wawra S."/>
            <person name="Young S.K."/>
            <person name="Zeng Q."/>
            <person name="Dieguez-Uribeondo J."/>
            <person name="Russ C."/>
            <person name="Tyler B.M."/>
            <person name="van West P."/>
        </authorList>
    </citation>
    <scope>NUCLEOTIDE SEQUENCE [LARGE SCALE GENOMIC DNA]</scope>
    <source>
        <strain evidence="13 14">CBS 223.65</strain>
    </source>
</reference>
<organism evidence="13 14">
    <name type="scientific">Saprolegnia parasitica (strain CBS 223.65)</name>
    <dbReference type="NCBI Taxonomy" id="695850"/>
    <lineage>
        <taxon>Eukaryota</taxon>
        <taxon>Sar</taxon>
        <taxon>Stramenopiles</taxon>
        <taxon>Oomycota</taxon>
        <taxon>Saprolegniomycetes</taxon>
        <taxon>Saprolegniales</taxon>
        <taxon>Saprolegniaceae</taxon>
        <taxon>Saprolegnia</taxon>
    </lineage>
</organism>
<comment type="function">
    <text evidence="1">Accessory subunit of the mitochondrial membrane respiratory chain NADH dehydrogenase (Complex I), that is believed not to be involved in catalysis. Complex I functions in the transfer of electrons from NADH to the respiratory chain. The immediate electron acceptor for the enzyme is believed to be ubiquinone.</text>
</comment>
<dbReference type="KEGG" id="spar:SPRG_05324"/>
<dbReference type="InterPro" id="IPR008698">
    <property type="entry name" value="NDUB7"/>
</dbReference>
<evidence type="ECO:0000256" key="2">
    <source>
        <dbReference type="ARBA" id="ARBA00004569"/>
    </source>
</evidence>
<name>A0A067CTM9_SAPPC</name>
<dbReference type="OrthoDB" id="268414at2759"/>
<dbReference type="AlphaFoldDB" id="A0A067CTM9"/>
<evidence type="ECO:0000256" key="12">
    <source>
        <dbReference type="ARBA" id="ARBA00023157"/>
    </source>
</evidence>
<evidence type="ECO:0000256" key="5">
    <source>
        <dbReference type="ARBA" id="ARBA00018677"/>
    </source>
</evidence>
<evidence type="ECO:0000256" key="7">
    <source>
        <dbReference type="ARBA" id="ARBA00022660"/>
    </source>
</evidence>
<dbReference type="GO" id="GO:0005743">
    <property type="term" value="C:mitochondrial inner membrane"/>
    <property type="evidence" value="ECO:0007669"/>
    <property type="project" value="UniProtKB-SubCell"/>
</dbReference>
<evidence type="ECO:0000256" key="6">
    <source>
        <dbReference type="ARBA" id="ARBA00022448"/>
    </source>
</evidence>
<keyword evidence="9" id="KW-0249">Electron transport</keyword>
<keyword evidence="8" id="KW-0999">Mitochondrion inner membrane</keyword>
<dbReference type="Proteomes" id="UP000030745">
    <property type="component" value="Unassembled WGS sequence"/>
</dbReference>
<dbReference type="VEuPathDB" id="FungiDB:SPRG_05324"/>
<keyword evidence="12" id="KW-1015">Disulfide bond</keyword>
<comment type="subcellular location">
    <subcellularLocation>
        <location evidence="3">Mitochondrion inner membrane</location>
        <topology evidence="3">Peripheral membrane protein</topology>
    </subcellularLocation>
    <subcellularLocation>
        <location evidence="2">Mitochondrion intermembrane space</location>
    </subcellularLocation>
</comment>
<keyword evidence="11" id="KW-0472">Membrane</keyword>
<protein>
    <recommendedName>
        <fullName evidence="5">NADH dehydrogenase [ubiquinone] 1 beta subcomplex subunit 7</fullName>
    </recommendedName>
</protein>
<evidence type="ECO:0000256" key="3">
    <source>
        <dbReference type="ARBA" id="ARBA00004637"/>
    </source>
</evidence>
<dbReference type="RefSeq" id="XP_012199310.1">
    <property type="nucleotide sequence ID" value="XM_012343920.1"/>
</dbReference>
<sequence>MAHGHHDEEASTIATRQAMHDHRVPLAYRDQCAGILIPLNECRRDTGFKPWQCQDLRHAYEKCQYDEWKKRCKILKEEKKAGN</sequence>
<dbReference type="PANTHER" id="PTHR20900:SF0">
    <property type="entry name" value="NADH DEHYDROGENASE [UBIQUINONE] 1 BETA SUBCOMPLEX SUBUNIT 7"/>
    <property type="match status" value="1"/>
</dbReference>
<dbReference type="STRING" id="695850.A0A067CTM9"/>
<proteinExistence type="inferred from homology"/>
<evidence type="ECO:0000256" key="11">
    <source>
        <dbReference type="ARBA" id="ARBA00023136"/>
    </source>
</evidence>
<keyword evidence="14" id="KW-1185">Reference proteome</keyword>
<evidence type="ECO:0000256" key="9">
    <source>
        <dbReference type="ARBA" id="ARBA00022982"/>
    </source>
</evidence>
<evidence type="ECO:0000256" key="4">
    <source>
        <dbReference type="ARBA" id="ARBA00008006"/>
    </source>
</evidence>
<dbReference type="GO" id="GO:0005758">
    <property type="term" value="C:mitochondrial intermembrane space"/>
    <property type="evidence" value="ECO:0007669"/>
    <property type="project" value="UniProtKB-SubCell"/>
</dbReference>
<evidence type="ECO:0000313" key="14">
    <source>
        <dbReference type="Proteomes" id="UP000030745"/>
    </source>
</evidence>
<evidence type="ECO:0000313" key="13">
    <source>
        <dbReference type="EMBL" id="KDO30132.1"/>
    </source>
</evidence>
<evidence type="ECO:0000256" key="1">
    <source>
        <dbReference type="ARBA" id="ARBA00003195"/>
    </source>
</evidence>
<keyword evidence="7" id="KW-0679">Respiratory chain</keyword>
<keyword evidence="10" id="KW-0496">Mitochondrion</keyword>
<gene>
    <name evidence="13" type="ORF">SPRG_05324</name>
</gene>
<evidence type="ECO:0000256" key="10">
    <source>
        <dbReference type="ARBA" id="ARBA00023128"/>
    </source>
</evidence>
<dbReference type="Pfam" id="PF05676">
    <property type="entry name" value="NDUF_B7"/>
    <property type="match status" value="1"/>
</dbReference>
<evidence type="ECO:0000256" key="8">
    <source>
        <dbReference type="ARBA" id="ARBA00022792"/>
    </source>
</evidence>
<comment type="similarity">
    <text evidence="4">Belongs to the complex I NDUFB7 subunit family.</text>
</comment>
<accession>A0A067CTM9</accession>
<dbReference type="EMBL" id="KK583203">
    <property type="protein sequence ID" value="KDO30132.1"/>
    <property type="molecule type" value="Genomic_DNA"/>
</dbReference>
<dbReference type="GeneID" id="24127722"/>
<dbReference type="PANTHER" id="PTHR20900">
    <property type="entry name" value="NADH:UBIQUINONE OXIDOREDUCTASE B18-LIKE SUBUNIT"/>
    <property type="match status" value="1"/>
</dbReference>
<dbReference type="OMA" id="HELHAYN"/>
<keyword evidence="6" id="KW-0813">Transport</keyword>